<evidence type="ECO:0000313" key="6">
    <source>
        <dbReference type="Proteomes" id="UP000077881"/>
    </source>
</evidence>
<dbReference type="GO" id="GO:0009264">
    <property type="term" value="P:deoxyribonucleotide catabolic process"/>
    <property type="evidence" value="ECO:0007669"/>
    <property type="project" value="InterPro"/>
</dbReference>
<dbReference type="AlphaFoldDB" id="A0A178A3N2"/>
<dbReference type="Proteomes" id="UP000077881">
    <property type="component" value="Unassembled WGS sequence"/>
</dbReference>
<evidence type="ECO:0000256" key="1">
    <source>
        <dbReference type="ARBA" id="ARBA00009589"/>
    </source>
</evidence>
<dbReference type="PATRIC" id="fig|217031.6.peg.819"/>
<dbReference type="InterPro" id="IPR010708">
    <property type="entry name" value="5'(3')-deoxyribonucleotidase"/>
</dbReference>
<dbReference type="PANTHER" id="PTHR35134">
    <property type="entry name" value="NUCLEOTIDASE YQFW-RELATED"/>
    <property type="match status" value="1"/>
</dbReference>
<keyword evidence="2 3" id="KW-0378">Hydrolase</keyword>
<accession>A0A178A3N2</accession>
<dbReference type="RefSeq" id="WP_064467684.1">
    <property type="nucleotide sequence ID" value="NZ_LDJR01000021.1"/>
</dbReference>
<dbReference type="PANTHER" id="PTHR35134:SF2">
    <property type="entry name" value="NUCLEOTIDASE YQFW-RELATED"/>
    <property type="match status" value="1"/>
</dbReference>
<organism evidence="5 6">
    <name type="scientific">Lederbergia galactosidilytica</name>
    <dbReference type="NCBI Taxonomy" id="217031"/>
    <lineage>
        <taxon>Bacteria</taxon>
        <taxon>Bacillati</taxon>
        <taxon>Bacillota</taxon>
        <taxon>Bacilli</taxon>
        <taxon>Bacillales</taxon>
        <taxon>Bacillaceae</taxon>
        <taxon>Lederbergia</taxon>
    </lineage>
</organism>
<protein>
    <recommendedName>
        <fullName evidence="3">Nucleotidase</fullName>
        <ecNumber evidence="3">3.1.3.-</ecNumber>
    </recommendedName>
</protein>
<sequence>MKKRFGIDIDGTVTCPTSFIPHINKKFQLNITLDDLTEYEITDCLDLPEKDVYEWFMQSEAKLYTEAPLATGAKTILNTWFHDHELYFISARHHRAMEITESYFLNHAIDFHHIELIGSHDKVGTAKKYSVDLFFEDKHDNAVAISEELNIPVILFDTPYNRKAIPDKVIRVQNWQEAKNWVDQWLALDKESKYQSSF</sequence>
<keyword evidence="6" id="KW-1185">Reference proteome</keyword>
<gene>
    <name evidence="5" type="ORF">ABB05_03760</name>
</gene>
<dbReference type="InterPro" id="IPR009206">
    <property type="entry name" value="Nucleotidase_putative"/>
</dbReference>
<dbReference type="STRING" id="217031.ABB05_03760"/>
<dbReference type="InterPro" id="IPR052419">
    <property type="entry name" value="5_3-deoxyribonucleotidase-like"/>
</dbReference>
<comment type="caution">
    <text evidence="5">The sequence shown here is derived from an EMBL/GenBank/DDBJ whole genome shotgun (WGS) entry which is preliminary data.</text>
</comment>
<evidence type="ECO:0000256" key="3">
    <source>
        <dbReference type="PIRNR" id="PIRNR021362"/>
    </source>
</evidence>
<reference evidence="5 6" key="1">
    <citation type="submission" date="2015-05" db="EMBL/GenBank/DDBJ databases">
        <title>Comparison of genome.</title>
        <authorList>
            <person name="Zheng Z."/>
            <person name="Sun M."/>
        </authorList>
    </citation>
    <scope>NUCLEOTIDE SEQUENCE [LARGE SCALE GENOMIC DNA]</scope>
    <source>
        <strain evidence="5 6">G25-74</strain>
    </source>
</reference>
<feature type="active site" description="Proton donor" evidence="4">
    <location>
        <position position="10"/>
    </location>
</feature>
<evidence type="ECO:0000256" key="4">
    <source>
        <dbReference type="PIRSR" id="PIRSR610708-1"/>
    </source>
</evidence>
<name>A0A178A3N2_9BACI</name>
<dbReference type="InterPro" id="IPR023214">
    <property type="entry name" value="HAD_sf"/>
</dbReference>
<evidence type="ECO:0000313" key="5">
    <source>
        <dbReference type="EMBL" id="OAK74692.1"/>
    </source>
</evidence>
<proteinExistence type="inferred from homology"/>
<dbReference type="EMBL" id="LDJR01000021">
    <property type="protein sequence ID" value="OAK74692.1"/>
    <property type="molecule type" value="Genomic_DNA"/>
</dbReference>
<dbReference type="InterPro" id="IPR036412">
    <property type="entry name" value="HAD-like_sf"/>
</dbReference>
<dbReference type="OrthoDB" id="2471595at2"/>
<dbReference type="Pfam" id="PF06941">
    <property type="entry name" value="NT5C"/>
    <property type="match status" value="1"/>
</dbReference>
<dbReference type="EC" id="3.1.3.-" evidence="3"/>
<comment type="similarity">
    <text evidence="1 3">Belongs to the 5'(3')-deoxyribonucleotidase family.</text>
</comment>
<dbReference type="GO" id="GO:0008253">
    <property type="term" value="F:5'-nucleotidase activity"/>
    <property type="evidence" value="ECO:0007669"/>
    <property type="project" value="InterPro"/>
</dbReference>
<dbReference type="Gene3D" id="3.40.50.1000">
    <property type="entry name" value="HAD superfamily/HAD-like"/>
    <property type="match status" value="1"/>
</dbReference>
<feature type="active site" description="Nucleophile" evidence="4">
    <location>
        <position position="8"/>
    </location>
</feature>
<dbReference type="PIRSF" id="PIRSF021362">
    <property type="entry name" value="UCP021362_HAD"/>
    <property type="match status" value="1"/>
</dbReference>
<evidence type="ECO:0000256" key="2">
    <source>
        <dbReference type="ARBA" id="ARBA00022801"/>
    </source>
</evidence>
<dbReference type="SUPFAM" id="SSF56784">
    <property type="entry name" value="HAD-like"/>
    <property type="match status" value="1"/>
</dbReference>